<reference evidence="6" key="1">
    <citation type="journal article" date="2014" name="Int. J. Syst. Evol. Microbiol.">
        <title>Complete genome sequence of Corynebacterium casei LMG S-19264T (=DSM 44701T), isolated from a smear-ripened cheese.</title>
        <authorList>
            <consortium name="US DOE Joint Genome Institute (JGI-PGF)"/>
            <person name="Walter F."/>
            <person name="Albersmeier A."/>
            <person name="Kalinowski J."/>
            <person name="Ruckert C."/>
        </authorList>
    </citation>
    <scope>NUCLEOTIDE SEQUENCE</scope>
    <source>
        <strain evidence="6">VKM B-2484</strain>
    </source>
</reference>
<dbReference type="Pfam" id="PF03963">
    <property type="entry name" value="FlgD"/>
    <property type="match status" value="1"/>
</dbReference>
<organism evidence="6 7">
    <name type="scientific">Ancylobacter dichloromethanicus</name>
    <dbReference type="NCBI Taxonomy" id="518825"/>
    <lineage>
        <taxon>Bacteria</taxon>
        <taxon>Pseudomonadati</taxon>
        <taxon>Pseudomonadota</taxon>
        <taxon>Alphaproteobacteria</taxon>
        <taxon>Hyphomicrobiales</taxon>
        <taxon>Xanthobacteraceae</taxon>
        <taxon>Ancylobacter</taxon>
    </lineage>
</organism>
<dbReference type="Proteomes" id="UP001143370">
    <property type="component" value="Unassembled WGS sequence"/>
</dbReference>
<evidence type="ECO:0000256" key="2">
    <source>
        <dbReference type="ARBA" id="ARBA00016013"/>
    </source>
</evidence>
<dbReference type="EMBL" id="BSFJ01000001">
    <property type="protein sequence ID" value="GLK70084.1"/>
    <property type="molecule type" value="Genomic_DNA"/>
</dbReference>
<reference evidence="6" key="2">
    <citation type="submission" date="2023-01" db="EMBL/GenBank/DDBJ databases">
        <authorList>
            <person name="Sun Q."/>
            <person name="Evtushenko L."/>
        </authorList>
    </citation>
    <scope>NUCLEOTIDE SEQUENCE</scope>
    <source>
        <strain evidence="6">VKM B-2484</strain>
    </source>
</reference>
<evidence type="ECO:0000256" key="1">
    <source>
        <dbReference type="ARBA" id="ARBA00010577"/>
    </source>
</evidence>
<dbReference type="NCBIfam" id="NF004670">
    <property type="entry name" value="PRK06009.1"/>
    <property type="match status" value="1"/>
</dbReference>
<dbReference type="GO" id="GO:0044781">
    <property type="term" value="P:bacterial-type flagellum organization"/>
    <property type="evidence" value="ECO:0007669"/>
    <property type="project" value="UniProtKB-KW"/>
</dbReference>
<evidence type="ECO:0000256" key="3">
    <source>
        <dbReference type="ARBA" id="ARBA00022795"/>
    </source>
</evidence>
<evidence type="ECO:0000313" key="7">
    <source>
        <dbReference type="Proteomes" id="UP001143370"/>
    </source>
</evidence>
<dbReference type="AlphaFoldDB" id="A0A9W6J687"/>
<name>A0A9W6J687_9HYPH</name>
<proteinExistence type="inferred from homology"/>
<evidence type="ECO:0000313" key="6">
    <source>
        <dbReference type="EMBL" id="GLK70084.1"/>
    </source>
</evidence>
<comment type="similarity">
    <text evidence="1">Belongs to the FlgD family.</text>
</comment>
<dbReference type="InterPro" id="IPR005648">
    <property type="entry name" value="FlgD"/>
</dbReference>
<comment type="caution">
    <text evidence="6">The sequence shown here is derived from an EMBL/GenBank/DDBJ whole genome shotgun (WGS) entry which is preliminary data.</text>
</comment>
<keyword evidence="3" id="KW-1005">Bacterial flagellum biogenesis</keyword>
<sequence length="133" mass="13561">MSEVSALGGATSTAGTATAKPSQTSLDYNAFLQLLIAQMKNQDPTQPMDSSQYMAQLAAFSQVEQSVAANAKLDSLLTSSALQIADAAVGRTVTSADGTVSGRVESVRITAEAPIATLADGREVTLGAGIRIA</sequence>
<feature type="compositionally biased region" description="Low complexity" evidence="5">
    <location>
        <begin position="8"/>
        <end position="19"/>
    </location>
</feature>
<protein>
    <recommendedName>
        <fullName evidence="2">Basal-body rod modification protein FlgD</fullName>
    </recommendedName>
</protein>
<comment type="function">
    <text evidence="4">Required for flagellar hook formation. May act as a scaffolding protein.</text>
</comment>
<keyword evidence="6" id="KW-0966">Cell projection</keyword>
<evidence type="ECO:0000256" key="5">
    <source>
        <dbReference type="SAM" id="MobiDB-lite"/>
    </source>
</evidence>
<dbReference type="RefSeq" id="WP_213375800.1">
    <property type="nucleotide sequence ID" value="NZ_BSFJ01000001.1"/>
</dbReference>
<feature type="region of interest" description="Disordered" evidence="5">
    <location>
        <begin position="1"/>
        <end position="20"/>
    </location>
</feature>
<keyword evidence="6" id="KW-0969">Cilium</keyword>
<keyword evidence="6" id="KW-0282">Flagellum</keyword>
<keyword evidence="7" id="KW-1185">Reference proteome</keyword>
<gene>
    <name evidence="6" type="ORF">GCM10017643_01990</name>
</gene>
<accession>A0A9W6J687</accession>
<evidence type="ECO:0000256" key="4">
    <source>
        <dbReference type="ARBA" id="ARBA00024746"/>
    </source>
</evidence>